<proteinExistence type="predicted"/>
<dbReference type="EMBL" id="RBNJ01030100">
    <property type="protein sequence ID" value="RUS13371.1"/>
    <property type="molecule type" value="Genomic_DNA"/>
</dbReference>
<accession>A0A433P767</accession>
<dbReference type="InterPro" id="IPR012547">
    <property type="entry name" value="PDDEXK_9"/>
</dbReference>
<dbReference type="AlphaFoldDB" id="A0A433P767"/>
<dbReference type="Proteomes" id="UP000274822">
    <property type="component" value="Unassembled WGS sequence"/>
</dbReference>
<organism evidence="1 2">
    <name type="scientific">Jimgerdemannia flammicorona</name>
    <dbReference type="NCBI Taxonomy" id="994334"/>
    <lineage>
        <taxon>Eukaryota</taxon>
        <taxon>Fungi</taxon>
        <taxon>Fungi incertae sedis</taxon>
        <taxon>Mucoromycota</taxon>
        <taxon>Mucoromycotina</taxon>
        <taxon>Endogonomycetes</taxon>
        <taxon>Endogonales</taxon>
        <taxon>Endogonaceae</taxon>
        <taxon>Jimgerdemannia</taxon>
    </lineage>
</organism>
<protein>
    <submittedName>
        <fullName evidence="1">Uncharacterized protein</fullName>
    </submittedName>
</protein>
<sequence length="61" mass="6799">MELKVVNKGDVLETRAQEALNQIFEKQYCVGIPGEVKTILLFGIAFEGKKAFVVTDAINRD</sequence>
<reference evidence="1 2" key="1">
    <citation type="journal article" date="2018" name="New Phytol.">
        <title>Phylogenomics of Endogonaceae and evolution of mycorrhizas within Mucoromycota.</title>
        <authorList>
            <person name="Chang Y."/>
            <person name="Desiro A."/>
            <person name="Na H."/>
            <person name="Sandor L."/>
            <person name="Lipzen A."/>
            <person name="Clum A."/>
            <person name="Barry K."/>
            <person name="Grigoriev I.V."/>
            <person name="Martin F.M."/>
            <person name="Stajich J.E."/>
            <person name="Smith M.E."/>
            <person name="Bonito G."/>
            <person name="Spatafora J.W."/>
        </authorList>
    </citation>
    <scope>NUCLEOTIDE SEQUENCE [LARGE SCALE GENOMIC DNA]</scope>
    <source>
        <strain evidence="1 2">AD002</strain>
    </source>
</reference>
<gene>
    <name evidence="1" type="ORF">BC938DRAFT_477939</name>
</gene>
<keyword evidence="2" id="KW-1185">Reference proteome</keyword>
<dbReference type="Pfam" id="PF08011">
    <property type="entry name" value="PDDEXK_9"/>
    <property type="match status" value="1"/>
</dbReference>
<evidence type="ECO:0000313" key="1">
    <source>
        <dbReference type="EMBL" id="RUS13371.1"/>
    </source>
</evidence>
<name>A0A433P767_9FUNG</name>
<evidence type="ECO:0000313" key="2">
    <source>
        <dbReference type="Proteomes" id="UP000274822"/>
    </source>
</evidence>
<comment type="caution">
    <text evidence="1">The sequence shown here is derived from an EMBL/GenBank/DDBJ whole genome shotgun (WGS) entry which is preliminary data.</text>
</comment>